<dbReference type="PANTHER" id="PTHR12110:SF21">
    <property type="entry name" value="XYLOSE ISOMERASE-LIKE TIM BARREL DOMAIN-CONTAINING PROTEIN"/>
    <property type="match status" value="1"/>
</dbReference>
<dbReference type="RefSeq" id="WP_330149994.1">
    <property type="nucleotide sequence ID" value="NZ_JAUZMZ010000001.1"/>
</dbReference>
<dbReference type="Pfam" id="PF01261">
    <property type="entry name" value="AP_endonuc_2"/>
    <property type="match status" value="1"/>
</dbReference>
<sequence>MPDAPTDLSLATVCLTGPLEERLAAAAHAGFDGIELFEPDRAASGLSPAEVHKHCTDLGLKIVAHQPFHDFEALPLELHATNMRRLDRAFDLMSELDCDLLLMCSSESPHTIDDVGLAVEQLHTAAVEAAARGMRIAYEALAWGRYVNTWQQSWEIVRSVDHPALGVCLDSFHIYATGSDISGIADVPGDKIFLYQIADADYLDLPPKQWSRHHRKLPGAGTFDLTALTAAVRGAGYTGPLSLEVFTDDTGTGPDRAAVEAFRPLAALEPRPS</sequence>
<comment type="caution">
    <text evidence="2">The sequence shown here is derived from an EMBL/GenBank/DDBJ whole genome shotgun (WGS) entry which is preliminary data.</text>
</comment>
<dbReference type="InterPro" id="IPR050312">
    <property type="entry name" value="IolE/XylAMocC-like"/>
</dbReference>
<evidence type="ECO:0000313" key="2">
    <source>
        <dbReference type="EMBL" id="MEE2030571.1"/>
    </source>
</evidence>
<dbReference type="GO" id="GO:0016853">
    <property type="term" value="F:isomerase activity"/>
    <property type="evidence" value="ECO:0007669"/>
    <property type="project" value="UniProtKB-KW"/>
</dbReference>
<accession>A0ABU7JKK1</accession>
<proteinExistence type="predicted"/>
<dbReference type="InterPro" id="IPR036237">
    <property type="entry name" value="Xyl_isomerase-like_sf"/>
</dbReference>
<keyword evidence="2" id="KW-0413">Isomerase</keyword>
<dbReference type="EMBL" id="JAUZMZ010000001">
    <property type="protein sequence ID" value="MEE2030571.1"/>
    <property type="molecule type" value="Genomic_DNA"/>
</dbReference>
<feature type="domain" description="Xylose isomerase-like TIM barrel" evidence="1">
    <location>
        <begin position="23"/>
        <end position="261"/>
    </location>
</feature>
<evidence type="ECO:0000313" key="3">
    <source>
        <dbReference type="Proteomes" id="UP001331936"/>
    </source>
</evidence>
<dbReference type="PANTHER" id="PTHR12110">
    <property type="entry name" value="HYDROXYPYRUVATE ISOMERASE"/>
    <property type="match status" value="1"/>
</dbReference>
<gene>
    <name evidence="2" type="ORF">Q8814_00320</name>
</gene>
<name>A0ABU7JKK1_9NOCA</name>
<evidence type="ECO:0000259" key="1">
    <source>
        <dbReference type="Pfam" id="PF01261"/>
    </source>
</evidence>
<dbReference type="SUPFAM" id="SSF51658">
    <property type="entry name" value="Xylose isomerase-like"/>
    <property type="match status" value="1"/>
</dbReference>
<keyword evidence="3" id="KW-1185">Reference proteome</keyword>
<reference evidence="2 3" key="1">
    <citation type="submission" date="2023-08" db="EMBL/GenBank/DDBJ databases">
        <authorList>
            <person name="Girao M."/>
            <person name="Carvalho M.F."/>
        </authorList>
    </citation>
    <scope>NUCLEOTIDE SEQUENCE [LARGE SCALE GENOMIC DNA]</scope>
    <source>
        <strain evidence="2 3">CC-R104</strain>
    </source>
</reference>
<protein>
    <submittedName>
        <fullName evidence="2">Sugar phosphate isomerase/epimerase family protein</fullName>
    </submittedName>
</protein>
<organism evidence="2 3">
    <name type="scientific">Rhodococcus chondri</name>
    <dbReference type="NCBI Taxonomy" id="3065941"/>
    <lineage>
        <taxon>Bacteria</taxon>
        <taxon>Bacillati</taxon>
        <taxon>Actinomycetota</taxon>
        <taxon>Actinomycetes</taxon>
        <taxon>Mycobacteriales</taxon>
        <taxon>Nocardiaceae</taxon>
        <taxon>Rhodococcus</taxon>
    </lineage>
</organism>
<dbReference type="InterPro" id="IPR013022">
    <property type="entry name" value="Xyl_isomerase-like_TIM-brl"/>
</dbReference>
<dbReference type="Gene3D" id="3.20.20.150">
    <property type="entry name" value="Divalent-metal-dependent TIM barrel enzymes"/>
    <property type="match status" value="1"/>
</dbReference>
<dbReference type="Proteomes" id="UP001331936">
    <property type="component" value="Unassembled WGS sequence"/>
</dbReference>